<dbReference type="Proteomes" id="UP001056576">
    <property type="component" value="Segment"/>
</dbReference>
<accession>A0A9E7MRV8</accession>
<reference evidence="2 3" key="1">
    <citation type="submission" date="2022-05" db="EMBL/GenBank/DDBJ databases">
        <authorList>
            <person name="Friedrich I."/>
            <person name="Poehlein A."/>
            <person name="Schneider D."/>
            <person name="Hertel R."/>
            <person name="Daniel R."/>
        </authorList>
    </citation>
    <scope>NUCLEOTIDE SEQUENCE [LARGE SCALE GENOMIC DNA]</scope>
</reference>
<evidence type="ECO:0000259" key="1">
    <source>
        <dbReference type="Pfam" id="PF10138"/>
    </source>
</evidence>
<dbReference type="InterPro" id="IPR036465">
    <property type="entry name" value="vWFA_dom_sf"/>
</dbReference>
<evidence type="ECO:0000313" key="2">
    <source>
        <dbReference type="EMBL" id="USN15375.1"/>
    </source>
</evidence>
<protein>
    <recommendedName>
        <fullName evidence="1">vWA found in TerF C terminus domain-containing protein</fullName>
    </recommendedName>
</protein>
<proteinExistence type="predicted"/>
<dbReference type="InterPro" id="IPR019303">
    <property type="entry name" value="vWA_TerF_C"/>
</dbReference>
<sequence length="258" mass="27668">MSAPITNIDLAKKVETVTISLAKKGITKVPPLRVAAVYDDSGSMMQLYSNGTVQKAADQVLAIGMKFDDDGQVDSFKFNTVAAYVGTQDENQFGTFVKDAILSRNDLWGGTSYGAGLQAVMDFFFGRGVQSRAYVPGVKKKGLFGFGGGETKGTYENKVFKSEGKDPVMVLFFTDGEPTDGQAAARIIAAAEKANQPIYFNLIGVGNSSFRVLEKLADDYDNCGYVHLNGFANSDSALYDALLGTDEVLAFLRKHGGA</sequence>
<gene>
    <name evidence="2" type="ORF">KIKIMORA_02290</name>
</gene>
<evidence type="ECO:0000313" key="3">
    <source>
        <dbReference type="Proteomes" id="UP001056576"/>
    </source>
</evidence>
<organism evidence="2 3">
    <name type="scientific">Brevundimonas phage vB_BpoS-Kikimora</name>
    <dbReference type="NCBI Taxonomy" id="2948601"/>
    <lineage>
        <taxon>Viruses</taxon>
        <taxon>Duplodnaviria</taxon>
        <taxon>Heunggongvirae</taxon>
        <taxon>Uroviricota</taxon>
        <taxon>Caudoviricetes</taxon>
        <taxon>Jeanschmidtviridae</taxon>
        <taxon>Kikimoravirus</taxon>
        <taxon>Kikimoravirus kikimora</taxon>
    </lineage>
</organism>
<dbReference type="Gene3D" id="3.40.50.410">
    <property type="entry name" value="von Willebrand factor, type A domain"/>
    <property type="match status" value="1"/>
</dbReference>
<dbReference type="Pfam" id="PF10138">
    <property type="entry name" value="vWA-TerF-like"/>
    <property type="match status" value="2"/>
</dbReference>
<keyword evidence="3" id="KW-1185">Reference proteome</keyword>
<dbReference type="SUPFAM" id="SSF53300">
    <property type="entry name" value="vWA-like"/>
    <property type="match status" value="1"/>
</dbReference>
<feature type="domain" description="vWA found in TerF C terminus" evidence="1">
    <location>
        <begin position="160"/>
        <end position="244"/>
    </location>
</feature>
<feature type="domain" description="vWA found in TerF C terminus" evidence="1">
    <location>
        <begin position="33"/>
        <end position="119"/>
    </location>
</feature>
<name>A0A9E7MRV8_9CAUD</name>
<dbReference type="EMBL" id="ON529857">
    <property type="protein sequence ID" value="USN15375.1"/>
    <property type="molecule type" value="Genomic_DNA"/>
</dbReference>